<organism evidence="1 2">
    <name type="scientific">Dillenia turbinata</name>
    <dbReference type="NCBI Taxonomy" id="194707"/>
    <lineage>
        <taxon>Eukaryota</taxon>
        <taxon>Viridiplantae</taxon>
        <taxon>Streptophyta</taxon>
        <taxon>Embryophyta</taxon>
        <taxon>Tracheophyta</taxon>
        <taxon>Spermatophyta</taxon>
        <taxon>Magnoliopsida</taxon>
        <taxon>eudicotyledons</taxon>
        <taxon>Gunneridae</taxon>
        <taxon>Pentapetalae</taxon>
        <taxon>Dilleniales</taxon>
        <taxon>Dilleniaceae</taxon>
        <taxon>Dillenia</taxon>
    </lineage>
</organism>
<gene>
    <name evidence="1" type="ORF">RJ641_034875</name>
</gene>
<dbReference type="InterPro" id="IPR052587">
    <property type="entry name" value="TELO2-interacting_protein_1"/>
</dbReference>
<dbReference type="PANTHER" id="PTHR18460:SF3">
    <property type="entry name" value="TELO2-INTERACTING PROTEIN 1 HOMOLOG"/>
    <property type="match status" value="1"/>
</dbReference>
<protein>
    <submittedName>
        <fullName evidence="1">Uncharacterized protein</fullName>
    </submittedName>
</protein>
<reference evidence="1 2" key="1">
    <citation type="submission" date="2023-12" db="EMBL/GenBank/DDBJ databases">
        <title>A high-quality genome assembly for Dillenia turbinata (Dilleniales).</title>
        <authorList>
            <person name="Chanderbali A."/>
        </authorList>
    </citation>
    <scope>NUCLEOTIDE SEQUENCE [LARGE SCALE GENOMIC DNA]</scope>
    <source>
        <strain evidence="1">LSX21</strain>
        <tissue evidence="1">Leaf</tissue>
    </source>
</reference>
<dbReference type="EMBL" id="JBAMMX010000008">
    <property type="protein sequence ID" value="KAK6934720.1"/>
    <property type="molecule type" value="Genomic_DNA"/>
</dbReference>
<proteinExistence type="predicted"/>
<evidence type="ECO:0000313" key="2">
    <source>
        <dbReference type="Proteomes" id="UP001370490"/>
    </source>
</evidence>
<sequence length="200" mass="22449">MEEDSWSVERRSAIFSELKRYCLRLLELHQNPSNSTGISLLLQFLRNSSPDALHPFLDSFSFTLLPLLLLFDMAVDCRSRKKMNCEEKAALLNAPAVPPKLSDSVAEGVDLCLEELLKKCRYSLLQSADEPEDIALHFFHVSSVLHQVIVDAIGIFSLCLRKDFASSGLSMPVSISIHVFRQPLASGKFNKIPAPECREE</sequence>
<evidence type="ECO:0000313" key="1">
    <source>
        <dbReference type="EMBL" id="KAK6934720.1"/>
    </source>
</evidence>
<dbReference type="AlphaFoldDB" id="A0AAN8VI87"/>
<dbReference type="GO" id="GO:0005737">
    <property type="term" value="C:cytoplasm"/>
    <property type="evidence" value="ECO:0007669"/>
    <property type="project" value="TreeGrafter"/>
</dbReference>
<keyword evidence="2" id="KW-1185">Reference proteome</keyword>
<comment type="caution">
    <text evidence="1">The sequence shown here is derived from an EMBL/GenBank/DDBJ whole genome shotgun (WGS) entry which is preliminary data.</text>
</comment>
<dbReference type="Proteomes" id="UP001370490">
    <property type="component" value="Unassembled WGS sequence"/>
</dbReference>
<accession>A0AAN8VI87</accession>
<name>A0AAN8VI87_9MAGN</name>
<dbReference type="PANTHER" id="PTHR18460">
    <property type="entry name" value="TEL2 INTERACTING PROTEIN 1 TTI1 FAMILY MEMBER"/>
    <property type="match status" value="1"/>
</dbReference>